<gene>
    <name evidence="1" type="ORF">X777_16691</name>
</gene>
<evidence type="ECO:0000313" key="1">
    <source>
        <dbReference type="EMBL" id="EZA47034.1"/>
    </source>
</evidence>
<accession>A0A026VW29</accession>
<dbReference type="GO" id="GO:0003676">
    <property type="term" value="F:nucleic acid binding"/>
    <property type="evidence" value="ECO:0007669"/>
    <property type="project" value="InterPro"/>
</dbReference>
<dbReference type="Proteomes" id="UP000053097">
    <property type="component" value="Unassembled WGS sequence"/>
</dbReference>
<organism evidence="1 2">
    <name type="scientific">Ooceraea biroi</name>
    <name type="common">Clonal raider ant</name>
    <name type="synonym">Cerapachys biroi</name>
    <dbReference type="NCBI Taxonomy" id="2015173"/>
    <lineage>
        <taxon>Eukaryota</taxon>
        <taxon>Metazoa</taxon>
        <taxon>Ecdysozoa</taxon>
        <taxon>Arthropoda</taxon>
        <taxon>Hexapoda</taxon>
        <taxon>Insecta</taxon>
        <taxon>Pterygota</taxon>
        <taxon>Neoptera</taxon>
        <taxon>Endopterygota</taxon>
        <taxon>Hymenoptera</taxon>
        <taxon>Apocrita</taxon>
        <taxon>Aculeata</taxon>
        <taxon>Formicoidea</taxon>
        <taxon>Formicidae</taxon>
        <taxon>Dorylinae</taxon>
        <taxon>Ooceraea</taxon>
    </lineage>
</organism>
<feature type="non-terminal residue" evidence="1">
    <location>
        <position position="1"/>
    </location>
</feature>
<sequence>PARSPDLTPLDFFLWGTLKDMVYKEEPTTPQIMRQRIIEARASIAPDVIRRVSQSVIRRIQCCIDSNGHHFEHLL</sequence>
<protein>
    <submittedName>
        <fullName evidence="1">Uncharacterized protein</fullName>
    </submittedName>
</protein>
<evidence type="ECO:0000313" key="2">
    <source>
        <dbReference type="Proteomes" id="UP000053097"/>
    </source>
</evidence>
<dbReference type="PANTHER" id="PTHR47326:SF1">
    <property type="entry name" value="HTH PSQ-TYPE DOMAIN-CONTAINING PROTEIN"/>
    <property type="match status" value="1"/>
</dbReference>
<dbReference type="InterPro" id="IPR036397">
    <property type="entry name" value="RNaseH_sf"/>
</dbReference>
<reference evidence="1 2" key="1">
    <citation type="journal article" date="2014" name="Curr. Biol.">
        <title>The genome of the clonal raider ant Cerapachys biroi.</title>
        <authorList>
            <person name="Oxley P.R."/>
            <person name="Ji L."/>
            <person name="Fetter-Pruneda I."/>
            <person name="McKenzie S.K."/>
            <person name="Li C."/>
            <person name="Hu H."/>
            <person name="Zhang G."/>
            <person name="Kronauer D.J."/>
        </authorList>
    </citation>
    <scope>NUCLEOTIDE SEQUENCE [LARGE SCALE GENOMIC DNA]</scope>
</reference>
<dbReference type="STRING" id="2015173.A0A026VW29"/>
<dbReference type="AlphaFoldDB" id="A0A026VW29"/>
<dbReference type="Gene3D" id="3.30.420.10">
    <property type="entry name" value="Ribonuclease H-like superfamily/Ribonuclease H"/>
    <property type="match status" value="1"/>
</dbReference>
<dbReference type="EMBL" id="KK107965">
    <property type="protein sequence ID" value="EZA47034.1"/>
    <property type="molecule type" value="Genomic_DNA"/>
</dbReference>
<proteinExistence type="predicted"/>
<dbReference type="OMA" id="REEIEMS"/>
<name>A0A026VW29_OOCBI</name>
<dbReference type="PANTHER" id="PTHR47326">
    <property type="entry name" value="TRANSPOSABLE ELEMENT TC3 TRANSPOSASE-LIKE PROTEIN"/>
    <property type="match status" value="1"/>
</dbReference>
<keyword evidence="2" id="KW-1185">Reference proteome</keyword>